<evidence type="ECO:0000313" key="2">
    <source>
        <dbReference type="Proteomes" id="UP000614490"/>
    </source>
</evidence>
<dbReference type="Pfam" id="PF06014">
    <property type="entry name" value="YqgQ-like"/>
    <property type="match status" value="1"/>
</dbReference>
<accession>A0A931HVF8</accession>
<dbReference type="InterPro" id="IPR023164">
    <property type="entry name" value="YqgQ-like_sf"/>
</dbReference>
<evidence type="ECO:0000313" key="1">
    <source>
        <dbReference type="EMBL" id="MBH0229871.1"/>
    </source>
</evidence>
<dbReference type="AlphaFoldDB" id="A0A931HVF8"/>
<gene>
    <name evidence="1" type="ORF">H0267_06525</name>
</gene>
<dbReference type="InterPro" id="IPR009256">
    <property type="entry name" value="YqgQ-like"/>
</dbReference>
<comment type="caution">
    <text evidence="1">The sequence shown here is derived from an EMBL/GenBank/DDBJ whole genome shotgun (WGS) entry which is preliminary data.</text>
</comment>
<dbReference type="Gene3D" id="1.10.287.760">
    <property type="entry name" value="YqgQ-like"/>
    <property type="match status" value="1"/>
</dbReference>
<protein>
    <submittedName>
        <fullName evidence="1">YqgQ family protein</fullName>
    </submittedName>
</protein>
<name>A0A931HVF8_9BACI</name>
<keyword evidence="2" id="KW-1185">Reference proteome</keyword>
<dbReference type="EMBL" id="JADZSC010000001">
    <property type="protein sequence ID" value="MBH0229871.1"/>
    <property type="molecule type" value="Genomic_DNA"/>
</dbReference>
<proteinExistence type="predicted"/>
<organism evidence="1 2">
    <name type="scientific">Halobacillus yeomjeoni</name>
    <dbReference type="NCBI Taxonomy" id="311194"/>
    <lineage>
        <taxon>Bacteria</taxon>
        <taxon>Bacillati</taxon>
        <taxon>Bacillota</taxon>
        <taxon>Bacilli</taxon>
        <taxon>Bacillales</taxon>
        <taxon>Bacillaceae</taxon>
        <taxon>Halobacillus</taxon>
    </lineage>
</organism>
<reference evidence="1 2" key="1">
    <citation type="journal article" date="2005" name="Int. J. Syst. Evol. Microbiol.">
        <title>Halobacillus yeomjeoni sp. nov., isolated from a marine solar saltern in Korea.</title>
        <authorList>
            <person name="Yoon J.H."/>
            <person name="Kang S.J."/>
            <person name="Lee C.H."/>
            <person name="Oh H.W."/>
            <person name="Oh T.K."/>
        </authorList>
    </citation>
    <scope>NUCLEOTIDE SEQUENCE [LARGE SCALE GENOMIC DNA]</scope>
    <source>
        <strain evidence="1 2">KCTC 3957</strain>
    </source>
</reference>
<dbReference type="SUPFAM" id="SSF158379">
    <property type="entry name" value="YqgQ-like"/>
    <property type="match status" value="1"/>
</dbReference>
<dbReference type="Proteomes" id="UP000614490">
    <property type="component" value="Unassembled WGS sequence"/>
</dbReference>
<sequence>MKTIYDVQQLLKKFGTFIYIGDRLADLEMMEDEIRELHRSQCVTNEEFQMAILLLRSEIAKLREKEKGEEL</sequence>
<dbReference type="RefSeq" id="WP_197316456.1">
    <property type="nucleotide sequence ID" value="NZ_JADZSC010000001.1"/>
</dbReference>